<dbReference type="GO" id="GO:0042171">
    <property type="term" value="F:lysophosphatidic acid acyltransferase activity"/>
    <property type="evidence" value="ECO:0007669"/>
    <property type="project" value="TreeGrafter"/>
</dbReference>
<dbReference type="InterPro" id="IPR029058">
    <property type="entry name" value="AB_hydrolase_fold"/>
</dbReference>
<sequence>MQDETEFEDANENWAWRPTSMALLETAESRILARLHNASSSRFVTLPDNNQIRTLTITAHQGEQASKIPLVMVHGFGGGMGLWIRNLDPLSCSRTVHAFDLLGFGRSSRPDFPMDAKQAEDQWVTSIEQWRQAMGVELMILLGHSLGGYLVTSYAIRYPDRVAHLILVDPWGFPKPWFRPITSLFSHFNLLGIIRGAGPLGPALVSFRRGLKRAFKDLFDDDTVTNYVYHCNAQQPSGEVGFRAMNQTVAWAQRPMIQRVHLLRPSMPLNMLLGGRSWLPNSYRDTVDQIRGQSHTQLMVIPNGSHHFYADQYDLFNREVQRICDTVD</sequence>
<dbReference type="GO" id="GO:0055088">
    <property type="term" value="P:lipid homeostasis"/>
    <property type="evidence" value="ECO:0007669"/>
    <property type="project" value="TreeGrafter"/>
</dbReference>
<protein>
    <recommendedName>
        <fullName evidence="1">AB hydrolase-1 domain-containing protein</fullName>
    </recommendedName>
</protein>
<dbReference type="AlphaFoldDB" id="A0AAV6FUZ0"/>
<dbReference type="InterPro" id="IPR000073">
    <property type="entry name" value="AB_hydrolase_1"/>
</dbReference>
<accession>A0AAV6FUZ0</accession>
<dbReference type="EMBL" id="JADWDJ010000018">
    <property type="protein sequence ID" value="KAG5266653.1"/>
    <property type="molecule type" value="Genomic_DNA"/>
</dbReference>
<evidence type="ECO:0000259" key="1">
    <source>
        <dbReference type="Pfam" id="PF00561"/>
    </source>
</evidence>
<keyword evidence="3" id="KW-1185">Reference proteome</keyword>
<dbReference type="GO" id="GO:0004622">
    <property type="term" value="F:phosphatidylcholine lysophospholipase activity"/>
    <property type="evidence" value="ECO:0007669"/>
    <property type="project" value="TreeGrafter"/>
</dbReference>
<feature type="domain" description="AB hydrolase-1" evidence="1">
    <location>
        <begin position="69"/>
        <end position="309"/>
    </location>
</feature>
<dbReference type="PRINTS" id="PR00111">
    <property type="entry name" value="ABHYDROLASE"/>
</dbReference>
<dbReference type="GO" id="GO:0005739">
    <property type="term" value="C:mitochondrion"/>
    <property type="evidence" value="ECO:0007669"/>
    <property type="project" value="TreeGrafter"/>
</dbReference>
<dbReference type="Proteomes" id="UP000823561">
    <property type="component" value="Chromosome 18"/>
</dbReference>
<gene>
    <name evidence="2" type="ORF">AALO_G00234640</name>
</gene>
<dbReference type="GO" id="GO:0005811">
    <property type="term" value="C:lipid droplet"/>
    <property type="evidence" value="ECO:0007669"/>
    <property type="project" value="TreeGrafter"/>
</dbReference>
<reference evidence="2" key="1">
    <citation type="submission" date="2020-10" db="EMBL/GenBank/DDBJ databases">
        <title>Chromosome-scale genome assembly of the Allis shad, Alosa alosa.</title>
        <authorList>
            <person name="Margot Z."/>
            <person name="Christophe K."/>
            <person name="Cabau C."/>
            <person name="Louis A."/>
            <person name="Berthelot C."/>
            <person name="Parey E."/>
            <person name="Roest Crollius H."/>
            <person name="Montfort J."/>
            <person name="Robinson-Rechavi M."/>
            <person name="Bucao C."/>
            <person name="Bouchez O."/>
            <person name="Gislard M."/>
            <person name="Lluch J."/>
            <person name="Milhes M."/>
            <person name="Lampietro C."/>
            <person name="Lopez Roques C."/>
            <person name="Donnadieu C."/>
            <person name="Braasch I."/>
            <person name="Desvignes T."/>
            <person name="Postlethwait J."/>
            <person name="Bobe J."/>
            <person name="Guiguen Y."/>
        </authorList>
    </citation>
    <scope>NUCLEOTIDE SEQUENCE</scope>
    <source>
        <strain evidence="2">M-15738</strain>
        <tissue evidence="2">Blood</tissue>
    </source>
</reference>
<evidence type="ECO:0000313" key="2">
    <source>
        <dbReference type="EMBL" id="KAG5266653.1"/>
    </source>
</evidence>
<dbReference type="PANTHER" id="PTHR42886">
    <property type="entry name" value="RE40534P-RELATED"/>
    <property type="match status" value="1"/>
</dbReference>
<evidence type="ECO:0000313" key="3">
    <source>
        <dbReference type="Proteomes" id="UP000823561"/>
    </source>
</evidence>
<dbReference type="SUPFAM" id="SSF53474">
    <property type="entry name" value="alpha/beta-Hydrolases"/>
    <property type="match status" value="1"/>
</dbReference>
<dbReference type="PANTHER" id="PTHR42886:SF21">
    <property type="entry name" value="(LYSO)-N-ACYLPHOSPHATIDYLETHANOLAMINE LIPASE"/>
    <property type="match status" value="1"/>
</dbReference>
<dbReference type="GO" id="GO:0006654">
    <property type="term" value="P:phosphatidic acid biosynthetic process"/>
    <property type="evidence" value="ECO:0007669"/>
    <property type="project" value="TreeGrafter"/>
</dbReference>
<dbReference type="Pfam" id="PF00561">
    <property type="entry name" value="Abhydrolase_1"/>
    <property type="match status" value="1"/>
</dbReference>
<name>A0AAV6FUZ0_9TELE</name>
<proteinExistence type="predicted"/>
<organism evidence="2 3">
    <name type="scientific">Alosa alosa</name>
    <name type="common">allis shad</name>
    <dbReference type="NCBI Taxonomy" id="278164"/>
    <lineage>
        <taxon>Eukaryota</taxon>
        <taxon>Metazoa</taxon>
        <taxon>Chordata</taxon>
        <taxon>Craniata</taxon>
        <taxon>Vertebrata</taxon>
        <taxon>Euteleostomi</taxon>
        <taxon>Actinopterygii</taxon>
        <taxon>Neopterygii</taxon>
        <taxon>Teleostei</taxon>
        <taxon>Clupei</taxon>
        <taxon>Clupeiformes</taxon>
        <taxon>Clupeoidei</taxon>
        <taxon>Clupeidae</taxon>
        <taxon>Alosa</taxon>
    </lineage>
</organism>
<dbReference type="Gene3D" id="3.40.50.1820">
    <property type="entry name" value="alpha/beta hydrolase"/>
    <property type="match status" value="1"/>
</dbReference>
<comment type="caution">
    <text evidence="2">The sequence shown here is derived from an EMBL/GenBank/DDBJ whole genome shotgun (WGS) entry which is preliminary data.</text>
</comment>